<organism evidence="2 3">
    <name type="scientific">Tenacibaculum geojense</name>
    <dbReference type="NCBI Taxonomy" id="915352"/>
    <lineage>
        <taxon>Bacteria</taxon>
        <taxon>Pseudomonadati</taxon>
        <taxon>Bacteroidota</taxon>
        <taxon>Flavobacteriia</taxon>
        <taxon>Flavobacteriales</taxon>
        <taxon>Flavobacteriaceae</taxon>
        <taxon>Tenacibaculum</taxon>
    </lineage>
</organism>
<proteinExistence type="predicted"/>
<evidence type="ECO:0000256" key="1">
    <source>
        <dbReference type="SAM" id="SignalP"/>
    </source>
</evidence>
<dbReference type="EMBL" id="JBHTJR010000023">
    <property type="protein sequence ID" value="MFD0992441.1"/>
    <property type="molecule type" value="Genomic_DNA"/>
</dbReference>
<sequence>MRIRNVFCALVFLLSTHLQAQQTIIKQFQTKQQYISINTEGLDEITILNTNNNTVEITLLDENAKQHLIYTDEAAHELIIGFSLFFTEDNNSVFRKFITQRLNRASVVIKLPKNKDISVFGSNIDVISKNYNGNLQVFIDKGHVDLNSIQQKATVKLFQGNVYGKISDGDISIITTKGTIKVDDESFLKTYQKKQTNTTKNFELNSINANVFITTQ</sequence>
<protein>
    <recommendedName>
        <fullName evidence="4">Adhesin domain-containing protein</fullName>
    </recommendedName>
</protein>
<comment type="caution">
    <text evidence="2">The sequence shown here is derived from an EMBL/GenBank/DDBJ whole genome shotgun (WGS) entry which is preliminary data.</text>
</comment>
<accession>A0ABW3JQV8</accession>
<feature type="chain" id="PRO_5045418661" description="Adhesin domain-containing protein" evidence="1">
    <location>
        <begin position="21"/>
        <end position="216"/>
    </location>
</feature>
<evidence type="ECO:0008006" key="4">
    <source>
        <dbReference type="Google" id="ProtNLM"/>
    </source>
</evidence>
<evidence type="ECO:0000313" key="3">
    <source>
        <dbReference type="Proteomes" id="UP001597062"/>
    </source>
</evidence>
<feature type="signal peptide" evidence="1">
    <location>
        <begin position="1"/>
        <end position="20"/>
    </location>
</feature>
<keyword evidence="3" id="KW-1185">Reference proteome</keyword>
<gene>
    <name evidence="2" type="ORF">ACFQ1U_04420</name>
</gene>
<dbReference type="Proteomes" id="UP001597062">
    <property type="component" value="Unassembled WGS sequence"/>
</dbReference>
<reference evidence="3" key="1">
    <citation type="journal article" date="2019" name="Int. J. Syst. Evol. Microbiol.">
        <title>The Global Catalogue of Microorganisms (GCM) 10K type strain sequencing project: providing services to taxonomists for standard genome sequencing and annotation.</title>
        <authorList>
            <consortium name="The Broad Institute Genomics Platform"/>
            <consortium name="The Broad Institute Genome Sequencing Center for Infectious Disease"/>
            <person name="Wu L."/>
            <person name="Ma J."/>
        </authorList>
    </citation>
    <scope>NUCLEOTIDE SEQUENCE [LARGE SCALE GENOMIC DNA]</scope>
    <source>
        <strain evidence="3">CCUG 60527</strain>
    </source>
</reference>
<evidence type="ECO:0000313" key="2">
    <source>
        <dbReference type="EMBL" id="MFD0992441.1"/>
    </source>
</evidence>
<name>A0ABW3JQV8_9FLAO</name>
<keyword evidence="1" id="KW-0732">Signal</keyword>